<comment type="caution">
    <text evidence="7">The sequence shown here is derived from an EMBL/GenBank/DDBJ whole genome shotgun (WGS) entry which is preliminary data.</text>
</comment>
<dbReference type="Pfam" id="PF03704">
    <property type="entry name" value="BTAD"/>
    <property type="match status" value="1"/>
</dbReference>
<keyword evidence="2" id="KW-0805">Transcription regulation</keyword>
<comment type="similarity">
    <text evidence="1">Belongs to the AfsR/DnrI/RedD regulatory family.</text>
</comment>
<dbReference type="PRINTS" id="PR00364">
    <property type="entry name" value="DISEASERSIST"/>
</dbReference>
<gene>
    <name evidence="7" type="ORF">ACFFH7_14395</name>
</gene>
<keyword evidence="3 5" id="KW-0238">DNA-binding</keyword>
<accession>A0ABV6MQU3</accession>
<evidence type="ECO:0000313" key="8">
    <source>
        <dbReference type="Proteomes" id="UP001589810"/>
    </source>
</evidence>
<sequence length="605" mass="64570">MLGSFQVVHRGVIITPSAPKLRQVLALLSVSANKVIGIDQIIDELWAERPPVSAMTTLQTYVYQLRKVFRTSGDDSPVLTTRPGGYLLRLAANSVDAHVFEQLAERGRLELGAGNVESAAETLRAALRGYRGQMLRDVPVGRLLHSETVRLEELRKSVLELRIAADLQLGRHHELIGELTNLVALHPTHEGFQANLMQALYTAGRRSESLQVYQRARDALARELGLEPSAVLQQLQRDVLSAAPSLDTRPAAGLAARTGKAVEPPAQLPANVPSVIGRDADEADLREALTAAPSATPPVMLVSGPPGIGKTTLCVHSAHGVRASFPDGQFYARLQSTSGAPVDPSDVLADFLRATGMPRDGLAGDLDERGRLFRSWTAHRRVLVVLDDVVDAGQLAPLLPTGSRCATLATTRCRMFAPSATGLVDLRPLGEADALALLVAELGNDRVVREIADAQNLVQLCGGSPQVLHAAATMLRVRLHWPIRRLVRRLANDDASARERLVGELGIGGSVHATCLLLPPAARAAFPALAGAAAEPLSSAQAATVLGVDEQAAESILESLVEFQLADVAPPGDVEDDRFRYGFSPLVRLVAAGRLEPALVCLDGV</sequence>
<dbReference type="Gene3D" id="1.25.40.10">
    <property type="entry name" value="Tetratricopeptide repeat domain"/>
    <property type="match status" value="1"/>
</dbReference>
<dbReference type="PANTHER" id="PTHR35807">
    <property type="entry name" value="TRANSCRIPTIONAL REGULATOR REDD-RELATED"/>
    <property type="match status" value="1"/>
</dbReference>
<dbReference type="CDD" id="cd15831">
    <property type="entry name" value="BTAD"/>
    <property type="match status" value="1"/>
</dbReference>
<dbReference type="SUPFAM" id="SSF48452">
    <property type="entry name" value="TPR-like"/>
    <property type="match status" value="1"/>
</dbReference>
<dbReference type="InterPro" id="IPR005158">
    <property type="entry name" value="BTAD"/>
</dbReference>
<name>A0ABV6MQU3_9PSEU</name>
<dbReference type="SUPFAM" id="SSF52540">
    <property type="entry name" value="P-loop containing nucleoside triphosphate hydrolases"/>
    <property type="match status" value="1"/>
</dbReference>
<dbReference type="RefSeq" id="WP_273941099.1">
    <property type="nucleotide sequence ID" value="NZ_CP097263.1"/>
</dbReference>
<evidence type="ECO:0000259" key="6">
    <source>
        <dbReference type="PROSITE" id="PS51755"/>
    </source>
</evidence>
<dbReference type="Gene3D" id="1.10.10.10">
    <property type="entry name" value="Winged helix-like DNA-binding domain superfamily/Winged helix DNA-binding domain"/>
    <property type="match status" value="1"/>
</dbReference>
<dbReference type="SMART" id="SM01043">
    <property type="entry name" value="BTAD"/>
    <property type="match status" value="1"/>
</dbReference>
<dbReference type="Pfam" id="PF00931">
    <property type="entry name" value="NB-ARC"/>
    <property type="match status" value="1"/>
</dbReference>
<evidence type="ECO:0000256" key="1">
    <source>
        <dbReference type="ARBA" id="ARBA00005820"/>
    </source>
</evidence>
<protein>
    <submittedName>
        <fullName evidence="7">BTAD domain-containing putative transcriptional regulator</fullName>
    </submittedName>
</protein>
<reference evidence="7 8" key="1">
    <citation type="submission" date="2024-09" db="EMBL/GenBank/DDBJ databases">
        <authorList>
            <person name="Sun Q."/>
            <person name="Mori K."/>
        </authorList>
    </citation>
    <scope>NUCLEOTIDE SEQUENCE [LARGE SCALE GENOMIC DNA]</scope>
    <source>
        <strain evidence="7 8">TBRC 1432</strain>
    </source>
</reference>
<dbReference type="InterPro" id="IPR001867">
    <property type="entry name" value="OmpR/PhoB-type_DNA-bd"/>
</dbReference>
<feature type="DNA-binding region" description="OmpR/PhoB-type" evidence="5">
    <location>
        <begin position="1"/>
        <end position="90"/>
    </location>
</feature>
<feature type="domain" description="OmpR/PhoB-type" evidence="6">
    <location>
        <begin position="1"/>
        <end position="90"/>
    </location>
</feature>
<proteinExistence type="inferred from homology"/>
<dbReference type="InterPro" id="IPR002182">
    <property type="entry name" value="NB-ARC"/>
</dbReference>
<dbReference type="Proteomes" id="UP001589810">
    <property type="component" value="Unassembled WGS sequence"/>
</dbReference>
<dbReference type="EMBL" id="JBHLUD010000004">
    <property type="protein sequence ID" value="MFC0542683.1"/>
    <property type="molecule type" value="Genomic_DNA"/>
</dbReference>
<evidence type="ECO:0000256" key="3">
    <source>
        <dbReference type="ARBA" id="ARBA00023125"/>
    </source>
</evidence>
<evidence type="ECO:0000256" key="5">
    <source>
        <dbReference type="PROSITE-ProRule" id="PRU01091"/>
    </source>
</evidence>
<dbReference type="PANTHER" id="PTHR35807:SF1">
    <property type="entry name" value="TRANSCRIPTIONAL REGULATOR REDD"/>
    <property type="match status" value="1"/>
</dbReference>
<evidence type="ECO:0000256" key="2">
    <source>
        <dbReference type="ARBA" id="ARBA00023015"/>
    </source>
</evidence>
<keyword evidence="4" id="KW-0804">Transcription</keyword>
<dbReference type="InterPro" id="IPR036388">
    <property type="entry name" value="WH-like_DNA-bd_sf"/>
</dbReference>
<keyword evidence="8" id="KW-1185">Reference proteome</keyword>
<evidence type="ECO:0000313" key="7">
    <source>
        <dbReference type="EMBL" id="MFC0542683.1"/>
    </source>
</evidence>
<dbReference type="InterPro" id="IPR051677">
    <property type="entry name" value="AfsR-DnrI-RedD_regulator"/>
</dbReference>
<dbReference type="Gene3D" id="3.40.50.300">
    <property type="entry name" value="P-loop containing nucleotide triphosphate hydrolases"/>
    <property type="match status" value="1"/>
</dbReference>
<dbReference type="InterPro" id="IPR027417">
    <property type="entry name" value="P-loop_NTPase"/>
</dbReference>
<evidence type="ECO:0000256" key="4">
    <source>
        <dbReference type="ARBA" id="ARBA00023163"/>
    </source>
</evidence>
<dbReference type="InterPro" id="IPR016032">
    <property type="entry name" value="Sig_transdc_resp-reg_C-effctor"/>
</dbReference>
<dbReference type="PROSITE" id="PS51755">
    <property type="entry name" value="OMPR_PHOB"/>
    <property type="match status" value="1"/>
</dbReference>
<dbReference type="SUPFAM" id="SSF46894">
    <property type="entry name" value="C-terminal effector domain of the bipartite response regulators"/>
    <property type="match status" value="1"/>
</dbReference>
<dbReference type="Pfam" id="PF00486">
    <property type="entry name" value="Trans_reg_C"/>
    <property type="match status" value="1"/>
</dbReference>
<dbReference type="InterPro" id="IPR011990">
    <property type="entry name" value="TPR-like_helical_dom_sf"/>
</dbReference>
<dbReference type="SMART" id="SM00862">
    <property type="entry name" value="Trans_reg_C"/>
    <property type="match status" value="1"/>
</dbReference>
<organism evidence="7 8">
    <name type="scientific">Kutzneria chonburiensis</name>
    <dbReference type="NCBI Taxonomy" id="1483604"/>
    <lineage>
        <taxon>Bacteria</taxon>
        <taxon>Bacillati</taxon>
        <taxon>Actinomycetota</taxon>
        <taxon>Actinomycetes</taxon>
        <taxon>Pseudonocardiales</taxon>
        <taxon>Pseudonocardiaceae</taxon>
        <taxon>Kutzneria</taxon>
    </lineage>
</organism>